<dbReference type="HOGENOM" id="CLU_1310793_0_0_1"/>
<name>A0A0C9U2D5_SPHS4</name>
<sequence>MKYLFNATQKTCISLLEEDLPPVLSTWESHCFTTLMPRVLLPIIVEHNFVYFLPAPLYSLCQSPAKKVTLLLKDYPDILIKFLDGKEILAGAITDFIYNALRPPIMGGKKYCQSIWRELVENAHEEATSDPDRSRQYLLPTMNRFQVMIDITELCSTYQETFNDSIFERISEIWTSLPKTFGLAESWTELKHSDGTFLPVLTSLCNHSSSF</sequence>
<keyword evidence="2" id="KW-1185">Reference proteome</keyword>
<accession>A0A0C9U2D5</accession>
<gene>
    <name evidence="1" type="ORF">M422DRAFT_56912</name>
</gene>
<dbReference type="EMBL" id="KN837747">
    <property type="protein sequence ID" value="KIJ23242.1"/>
    <property type="molecule type" value="Genomic_DNA"/>
</dbReference>
<reference evidence="1 2" key="1">
    <citation type="submission" date="2014-06" db="EMBL/GenBank/DDBJ databases">
        <title>Evolutionary Origins and Diversification of the Mycorrhizal Mutualists.</title>
        <authorList>
            <consortium name="DOE Joint Genome Institute"/>
            <consortium name="Mycorrhizal Genomics Consortium"/>
            <person name="Kohler A."/>
            <person name="Kuo A."/>
            <person name="Nagy L.G."/>
            <person name="Floudas D."/>
            <person name="Copeland A."/>
            <person name="Barry K.W."/>
            <person name="Cichocki N."/>
            <person name="Veneault-Fourrey C."/>
            <person name="LaButti K."/>
            <person name="Lindquist E.A."/>
            <person name="Lipzen A."/>
            <person name="Lundell T."/>
            <person name="Morin E."/>
            <person name="Murat C."/>
            <person name="Riley R."/>
            <person name="Ohm R."/>
            <person name="Sun H."/>
            <person name="Tunlid A."/>
            <person name="Henrissat B."/>
            <person name="Grigoriev I.V."/>
            <person name="Hibbett D.S."/>
            <person name="Martin F."/>
        </authorList>
    </citation>
    <scope>NUCLEOTIDE SEQUENCE [LARGE SCALE GENOMIC DNA]</scope>
    <source>
        <strain evidence="1 2">SS14</strain>
    </source>
</reference>
<organism evidence="1 2">
    <name type="scientific">Sphaerobolus stellatus (strain SS14)</name>
    <dbReference type="NCBI Taxonomy" id="990650"/>
    <lineage>
        <taxon>Eukaryota</taxon>
        <taxon>Fungi</taxon>
        <taxon>Dikarya</taxon>
        <taxon>Basidiomycota</taxon>
        <taxon>Agaricomycotina</taxon>
        <taxon>Agaricomycetes</taxon>
        <taxon>Phallomycetidae</taxon>
        <taxon>Geastrales</taxon>
        <taxon>Sphaerobolaceae</taxon>
        <taxon>Sphaerobolus</taxon>
    </lineage>
</organism>
<evidence type="ECO:0000313" key="1">
    <source>
        <dbReference type="EMBL" id="KIJ23242.1"/>
    </source>
</evidence>
<protein>
    <submittedName>
        <fullName evidence="1">Uncharacterized protein</fullName>
    </submittedName>
</protein>
<proteinExistence type="predicted"/>
<dbReference type="Proteomes" id="UP000054279">
    <property type="component" value="Unassembled WGS sequence"/>
</dbReference>
<dbReference type="AlphaFoldDB" id="A0A0C9U2D5"/>
<evidence type="ECO:0000313" key="2">
    <source>
        <dbReference type="Proteomes" id="UP000054279"/>
    </source>
</evidence>